<dbReference type="PANTHER" id="PTHR33116:SF86">
    <property type="entry name" value="REVERSE TRANSCRIPTASE DOMAIN-CONTAINING PROTEIN"/>
    <property type="match status" value="1"/>
</dbReference>
<evidence type="ECO:0000313" key="2">
    <source>
        <dbReference type="EMBL" id="KAK9988433.1"/>
    </source>
</evidence>
<protein>
    <recommendedName>
        <fullName evidence="1">RNase H type-1 domain-containing protein</fullName>
    </recommendedName>
</protein>
<dbReference type="GO" id="GO:0004523">
    <property type="term" value="F:RNA-DNA hybrid ribonuclease activity"/>
    <property type="evidence" value="ECO:0007669"/>
    <property type="project" value="InterPro"/>
</dbReference>
<dbReference type="Gene3D" id="3.30.420.10">
    <property type="entry name" value="Ribonuclease H-like superfamily/Ribonuclease H"/>
    <property type="match status" value="1"/>
</dbReference>
<accession>A0AAW2BRX3</accession>
<keyword evidence="3" id="KW-1185">Reference proteome</keyword>
<dbReference type="Proteomes" id="UP001459277">
    <property type="component" value="Unassembled WGS sequence"/>
</dbReference>
<feature type="domain" description="RNase H type-1" evidence="1">
    <location>
        <begin position="279"/>
        <end position="351"/>
    </location>
</feature>
<reference evidence="2 3" key="1">
    <citation type="submission" date="2024-01" db="EMBL/GenBank/DDBJ databases">
        <title>A telomere-to-telomere, gap-free genome of sweet tea (Lithocarpus litseifolius).</title>
        <authorList>
            <person name="Zhou J."/>
        </authorList>
    </citation>
    <scope>NUCLEOTIDE SEQUENCE [LARGE SCALE GENOMIC DNA]</scope>
    <source>
        <strain evidence="2">Zhou-2022a</strain>
        <tissue evidence="2">Leaf</tissue>
    </source>
</reference>
<comment type="caution">
    <text evidence="2">The sequence shown here is derived from an EMBL/GenBank/DDBJ whole genome shotgun (WGS) entry which is preliminary data.</text>
</comment>
<organism evidence="2 3">
    <name type="scientific">Lithocarpus litseifolius</name>
    <dbReference type="NCBI Taxonomy" id="425828"/>
    <lineage>
        <taxon>Eukaryota</taxon>
        <taxon>Viridiplantae</taxon>
        <taxon>Streptophyta</taxon>
        <taxon>Embryophyta</taxon>
        <taxon>Tracheophyta</taxon>
        <taxon>Spermatophyta</taxon>
        <taxon>Magnoliopsida</taxon>
        <taxon>eudicotyledons</taxon>
        <taxon>Gunneridae</taxon>
        <taxon>Pentapetalae</taxon>
        <taxon>rosids</taxon>
        <taxon>fabids</taxon>
        <taxon>Fagales</taxon>
        <taxon>Fagaceae</taxon>
        <taxon>Lithocarpus</taxon>
    </lineage>
</organism>
<dbReference type="Pfam" id="PF13456">
    <property type="entry name" value="RVT_3"/>
    <property type="match status" value="1"/>
</dbReference>
<dbReference type="InterPro" id="IPR002156">
    <property type="entry name" value="RNaseH_domain"/>
</dbReference>
<sequence>MEKIGFHSTWIGWISECIRSITYSVLVNGEPKGHIIPTRGIRQEDPLSLYLFLLCSKGLNGLIEHAVDRKHIESFSLCKNGPKIPHLFFAEDSLLFCLARLEDVRKILEILGKYEVALDQKINFDKTTLFFSKNVFDSSKELVKNLLGVPKIREYEKYLGLLVVVGRNKKASLNYIKDRVWGKLQEWKEKLLSQAGKEVLLKAVVQAIPTFAMSCFRLPVGLCRDIEMLIRKFWWGQRDGKSKRIFLDAWLSSPTPSVLAPEATVDTLINPQTGNMKTNYDGTMFGESDEAGIGVVIQNSDGEVMAALPEKIQKLSSVKVLELLAARRAVSFTSELGFINSTFEGDCESVV</sequence>
<dbReference type="AlphaFoldDB" id="A0AAW2BRX3"/>
<dbReference type="InterPro" id="IPR036397">
    <property type="entry name" value="RNaseH_sf"/>
</dbReference>
<proteinExistence type="predicted"/>
<gene>
    <name evidence="2" type="ORF">SO802_028672</name>
</gene>
<dbReference type="GO" id="GO:0003676">
    <property type="term" value="F:nucleic acid binding"/>
    <property type="evidence" value="ECO:0007669"/>
    <property type="project" value="InterPro"/>
</dbReference>
<evidence type="ECO:0000313" key="3">
    <source>
        <dbReference type="Proteomes" id="UP001459277"/>
    </source>
</evidence>
<dbReference type="PANTHER" id="PTHR33116">
    <property type="entry name" value="REVERSE TRANSCRIPTASE ZINC-BINDING DOMAIN-CONTAINING PROTEIN-RELATED-RELATED"/>
    <property type="match status" value="1"/>
</dbReference>
<evidence type="ECO:0000259" key="1">
    <source>
        <dbReference type="Pfam" id="PF13456"/>
    </source>
</evidence>
<dbReference type="EMBL" id="JAZDWU010000010">
    <property type="protein sequence ID" value="KAK9988433.1"/>
    <property type="molecule type" value="Genomic_DNA"/>
</dbReference>
<name>A0AAW2BRX3_9ROSI</name>